<keyword evidence="3" id="KW-1185">Reference proteome</keyword>
<feature type="compositionally biased region" description="Basic and acidic residues" evidence="1">
    <location>
        <begin position="70"/>
        <end position="82"/>
    </location>
</feature>
<evidence type="ECO:0000313" key="2">
    <source>
        <dbReference type="EMBL" id="KAK6353653.1"/>
    </source>
</evidence>
<feature type="compositionally biased region" description="Basic and acidic residues" evidence="1">
    <location>
        <begin position="388"/>
        <end position="402"/>
    </location>
</feature>
<evidence type="ECO:0000313" key="3">
    <source>
        <dbReference type="Proteomes" id="UP001375240"/>
    </source>
</evidence>
<feature type="region of interest" description="Disordered" evidence="1">
    <location>
        <begin position="355"/>
        <end position="412"/>
    </location>
</feature>
<feature type="compositionally biased region" description="Basic and acidic residues" evidence="1">
    <location>
        <begin position="357"/>
        <end position="367"/>
    </location>
</feature>
<dbReference type="AlphaFoldDB" id="A0AAV9V553"/>
<feature type="region of interest" description="Disordered" evidence="1">
    <location>
        <begin position="70"/>
        <end position="141"/>
    </location>
</feature>
<organism evidence="2 3">
    <name type="scientific">Orbilia brochopaga</name>
    <dbReference type="NCBI Taxonomy" id="3140254"/>
    <lineage>
        <taxon>Eukaryota</taxon>
        <taxon>Fungi</taxon>
        <taxon>Dikarya</taxon>
        <taxon>Ascomycota</taxon>
        <taxon>Pezizomycotina</taxon>
        <taxon>Orbiliomycetes</taxon>
        <taxon>Orbiliales</taxon>
        <taxon>Orbiliaceae</taxon>
        <taxon>Orbilia</taxon>
    </lineage>
</organism>
<gene>
    <name evidence="2" type="ORF">TWF696_005615</name>
</gene>
<protein>
    <submittedName>
        <fullName evidence="2">Uncharacterized protein</fullName>
    </submittedName>
</protein>
<accession>A0AAV9V553</accession>
<comment type="caution">
    <text evidence="2">The sequence shown here is derived from an EMBL/GenBank/DDBJ whole genome shotgun (WGS) entry which is preliminary data.</text>
</comment>
<dbReference type="Proteomes" id="UP001375240">
    <property type="component" value="Unassembled WGS sequence"/>
</dbReference>
<dbReference type="EMBL" id="JAVHNQ010000003">
    <property type="protein sequence ID" value="KAK6353653.1"/>
    <property type="molecule type" value="Genomic_DNA"/>
</dbReference>
<reference evidence="2 3" key="1">
    <citation type="submission" date="2019-10" db="EMBL/GenBank/DDBJ databases">
        <authorList>
            <person name="Palmer J.M."/>
        </authorList>
    </citation>
    <scope>NUCLEOTIDE SEQUENCE [LARGE SCALE GENOMIC DNA]</scope>
    <source>
        <strain evidence="2 3">TWF696</strain>
    </source>
</reference>
<sequence>MPRGRPPVKKAAVEKMQAFTSDEVEQLFETFQRKKKTKAQITDESKAAMLGQCARIAKLEEEIKQRDEEIQGLKHQLEETKSSKPAATTRVTRAMKKENENMSSGVQKEQGKKGKKRKSPSTDTDEDAMPPKKKHMASKENTAPEVMAPYKEEYEFLPFVREMQRILDTYYGITKHFSKLLADKQYDMAQHIKTFWVFEEPQRIKEVPMAKGDEASLRLEHMKAQIQEALQVHDALFQKCKEHVVKREDEPARLDFFIEGLKLKTELKSATAELFGRLTMQMLESKDHRWDYWNNEEVYTLTEDFSVVDELMAQSPEWSEPYPKDTIKTAEEFLAEYRNPDVEDWVNAQQAINQQAEEQKNREELFRNRKAMNQKLEENVIAKQKRKAEREAEQEVAKEPAARARKRMRKGK</sequence>
<name>A0AAV9V553_9PEZI</name>
<feature type="compositionally biased region" description="Basic residues" evidence="1">
    <location>
        <begin position="403"/>
        <end position="412"/>
    </location>
</feature>
<proteinExistence type="predicted"/>
<evidence type="ECO:0000256" key="1">
    <source>
        <dbReference type="SAM" id="MobiDB-lite"/>
    </source>
</evidence>